<dbReference type="InParanoid" id="E9G4S3"/>
<evidence type="ECO:0000256" key="11">
    <source>
        <dbReference type="SAM" id="MobiDB-lite"/>
    </source>
</evidence>
<dbReference type="Gene3D" id="3.30.1390.10">
    <property type="match status" value="1"/>
</dbReference>
<protein>
    <recommendedName>
        <fullName evidence="10">E3 ubiquitin-protein ligase</fullName>
        <ecNumber evidence="10">2.3.2.27</ecNumber>
    </recommendedName>
</protein>
<feature type="domain" description="UBR-type" evidence="12">
    <location>
        <begin position="204"/>
        <end position="275"/>
    </location>
</feature>
<dbReference type="Pfam" id="PF02207">
    <property type="entry name" value="zf-UBR"/>
    <property type="match status" value="1"/>
</dbReference>
<evidence type="ECO:0000256" key="4">
    <source>
        <dbReference type="ARBA" id="ARBA00022723"/>
    </source>
</evidence>
<dbReference type="GO" id="GO:0071596">
    <property type="term" value="P:ubiquitin-dependent protein catabolic process via the N-end rule pathway"/>
    <property type="evidence" value="ECO:0000318"/>
    <property type="project" value="GO_Central"/>
</dbReference>
<dbReference type="GO" id="GO:0008270">
    <property type="term" value="F:zinc ion binding"/>
    <property type="evidence" value="ECO:0007669"/>
    <property type="project" value="UniProtKB-UniRule"/>
</dbReference>
<evidence type="ECO:0000313" key="13">
    <source>
        <dbReference type="EMBL" id="EFX85509.1"/>
    </source>
</evidence>
<keyword evidence="6 10" id="KW-0833">Ubl conjugation pathway</keyword>
<dbReference type="Gene3D" id="2.10.110.30">
    <property type="match status" value="1"/>
</dbReference>
<feature type="region of interest" description="Disordered" evidence="11">
    <location>
        <begin position="116"/>
        <end position="141"/>
    </location>
</feature>
<dbReference type="UniPathway" id="UPA00143"/>
<dbReference type="CDD" id="cd19672">
    <property type="entry name" value="UBR-box_UBR1_like"/>
    <property type="match status" value="1"/>
</dbReference>
<dbReference type="EMBL" id="GL732532">
    <property type="protein sequence ID" value="EFX85509.1"/>
    <property type="molecule type" value="Genomic_DNA"/>
</dbReference>
<dbReference type="FunCoup" id="E9G4S3">
    <property type="interactions" value="1252"/>
</dbReference>
<dbReference type="GO" id="GO:0005737">
    <property type="term" value="C:cytoplasm"/>
    <property type="evidence" value="ECO:0000318"/>
    <property type="project" value="GO_Central"/>
</dbReference>
<name>E9G4S3_DAPPU</name>
<evidence type="ECO:0000256" key="5">
    <source>
        <dbReference type="ARBA" id="ARBA00022771"/>
    </source>
</evidence>
<evidence type="ECO:0000256" key="1">
    <source>
        <dbReference type="ARBA" id="ARBA00000900"/>
    </source>
</evidence>
<proteinExistence type="inferred from homology"/>
<evidence type="ECO:0000256" key="8">
    <source>
        <dbReference type="ARBA" id="ARBA00046341"/>
    </source>
</evidence>
<accession>E9G4S3</accession>
<dbReference type="Proteomes" id="UP000000305">
    <property type="component" value="Unassembled WGS sequence"/>
</dbReference>
<dbReference type="GO" id="GO:0016567">
    <property type="term" value="P:protein ubiquitination"/>
    <property type="evidence" value="ECO:0000318"/>
    <property type="project" value="GO_Central"/>
</dbReference>
<evidence type="ECO:0000256" key="7">
    <source>
        <dbReference type="ARBA" id="ARBA00022833"/>
    </source>
</evidence>
<evidence type="ECO:0000256" key="10">
    <source>
        <dbReference type="RuleBase" id="RU366018"/>
    </source>
</evidence>
<feature type="region of interest" description="Disordered" evidence="11">
    <location>
        <begin position="1162"/>
        <end position="1200"/>
    </location>
</feature>
<dbReference type="STRING" id="6669.E9G4S3"/>
<dbReference type="PROSITE" id="PS51157">
    <property type="entry name" value="ZF_UBR"/>
    <property type="match status" value="1"/>
</dbReference>
<comment type="similarity">
    <text evidence="8 10">Belongs to the E3 ubiquitin-protein ligase UBR1-like family.</text>
</comment>
<reference evidence="13 14" key="1">
    <citation type="journal article" date="2011" name="Science">
        <title>The ecoresponsive genome of Daphnia pulex.</title>
        <authorList>
            <person name="Colbourne J.K."/>
            <person name="Pfrender M.E."/>
            <person name="Gilbert D."/>
            <person name="Thomas W.K."/>
            <person name="Tucker A."/>
            <person name="Oakley T.H."/>
            <person name="Tokishita S."/>
            <person name="Aerts A."/>
            <person name="Arnold G.J."/>
            <person name="Basu M.K."/>
            <person name="Bauer D.J."/>
            <person name="Caceres C.E."/>
            <person name="Carmel L."/>
            <person name="Casola C."/>
            <person name="Choi J.H."/>
            <person name="Detter J.C."/>
            <person name="Dong Q."/>
            <person name="Dusheyko S."/>
            <person name="Eads B.D."/>
            <person name="Frohlich T."/>
            <person name="Geiler-Samerotte K.A."/>
            <person name="Gerlach D."/>
            <person name="Hatcher P."/>
            <person name="Jogdeo S."/>
            <person name="Krijgsveld J."/>
            <person name="Kriventseva E.V."/>
            <person name="Kultz D."/>
            <person name="Laforsch C."/>
            <person name="Lindquist E."/>
            <person name="Lopez J."/>
            <person name="Manak J.R."/>
            <person name="Muller J."/>
            <person name="Pangilinan J."/>
            <person name="Patwardhan R.P."/>
            <person name="Pitluck S."/>
            <person name="Pritham E.J."/>
            <person name="Rechtsteiner A."/>
            <person name="Rho M."/>
            <person name="Rogozin I.B."/>
            <person name="Sakarya O."/>
            <person name="Salamov A."/>
            <person name="Schaack S."/>
            <person name="Shapiro H."/>
            <person name="Shiga Y."/>
            <person name="Skalitzky C."/>
            <person name="Smith Z."/>
            <person name="Souvorov A."/>
            <person name="Sung W."/>
            <person name="Tang Z."/>
            <person name="Tsuchiya D."/>
            <person name="Tu H."/>
            <person name="Vos H."/>
            <person name="Wang M."/>
            <person name="Wolf Y.I."/>
            <person name="Yamagata H."/>
            <person name="Yamada T."/>
            <person name="Ye Y."/>
            <person name="Shaw J.R."/>
            <person name="Andrews J."/>
            <person name="Crease T.J."/>
            <person name="Tang H."/>
            <person name="Lucas S.M."/>
            <person name="Robertson H.M."/>
            <person name="Bork P."/>
            <person name="Koonin E.V."/>
            <person name="Zdobnov E.M."/>
            <person name="Grigoriev I.V."/>
            <person name="Lynch M."/>
            <person name="Boore J.L."/>
        </authorList>
    </citation>
    <scope>NUCLEOTIDE SEQUENCE [LARGE SCALE GENOMIC DNA]</scope>
</reference>
<dbReference type="InterPro" id="IPR039164">
    <property type="entry name" value="UBR1-like"/>
</dbReference>
<dbReference type="InterPro" id="IPR036390">
    <property type="entry name" value="WH_DNA-bd_sf"/>
</dbReference>
<keyword evidence="14" id="KW-1185">Reference proteome</keyword>
<dbReference type="eggNOG" id="KOG1140">
    <property type="taxonomic scope" value="Eukaryota"/>
</dbReference>
<evidence type="ECO:0000256" key="9">
    <source>
        <dbReference type="PROSITE-ProRule" id="PRU00508"/>
    </source>
</evidence>
<dbReference type="HOGENOM" id="CLU_001801_2_0_1"/>
<feature type="compositionally biased region" description="Polar residues" evidence="11">
    <location>
        <begin position="1232"/>
        <end position="1254"/>
    </location>
</feature>
<dbReference type="InterPro" id="IPR055194">
    <property type="entry name" value="UBR1-like_WH"/>
</dbReference>
<evidence type="ECO:0000256" key="3">
    <source>
        <dbReference type="ARBA" id="ARBA00022679"/>
    </source>
</evidence>
<dbReference type="EC" id="2.3.2.27" evidence="10"/>
<dbReference type="InterPro" id="IPR003126">
    <property type="entry name" value="Znf_UBR"/>
</dbReference>
<dbReference type="SUPFAM" id="SSF46785">
    <property type="entry name" value="Winged helix' DNA-binding domain"/>
    <property type="match status" value="1"/>
</dbReference>
<evidence type="ECO:0000256" key="2">
    <source>
        <dbReference type="ARBA" id="ARBA00004906"/>
    </source>
</evidence>
<keyword evidence="3 10" id="KW-0808">Transferase</keyword>
<dbReference type="SUPFAM" id="SSF54736">
    <property type="entry name" value="ClpS-like"/>
    <property type="match status" value="1"/>
</dbReference>
<feature type="compositionally biased region" description="Low complexity" evidence="11">
    <location>
        <begin position="1175"/>
        <end position="1194"/>
    </location>
</feature>
<dbReference type="Pfam" id="PF22960">
    <property type="entry name" value="WHD_UBR1"/>
    <property type="match status" value="1"/>
</dbReference>
<dbReference type="OMA" id="GEASYMC"/>
<keyword evidence="4 10" id="KW-0479">Metal-binding</keyword>
<evidence type="ECO:0000256" key="6">
    <source>
        <dbReference type="ARBA" id="ARBA00022786"/>
    </source>
</evidence>
<comment type="catalytic activity">
    <reaction evidence="1 10">
        <text>S-ubiquitinyl-[E2 ubiquitin-conjugating enzyme]-L-cysteine + [acceptor protein]-L-lysine = [E2 ubiquitin-conjugating enzyme]-L-cysteine + N(6)-ubiquitinyl-[acceptor protein]-L-lysine.</text>
        <dbReference type="EC" id="2.3.2.27"/>
    </reaction>
</comment>
<evidence type="ECO:0000313" key="14">
    <source>
        <dbReference type="Proteomes" id="UP000000305"/>
    </source>
</evidence>
<feature type="region of interest" description="Disordered" evidence="11">
    <location>
        <begin position="1232"/>
        <end position="1259"/>
    </location>
</feature>
<dbReference type="InterPro" id="IPR014719">
    <property type="entry name" value="Ribosomal_bL12_C/ClpS-like"/>
</dbReference>
<dbReference type="FunFam" id="2.10.110.30:FF:000001">
    <property type="entry name" value="E3 ubiquitin-protein ligase UBR2 isoform 1"/>
    <property type="match status" value="1"/>
</dbReference>
<feature type="zinc finger region" description="UBR-type" evidence="9">
    <location>
        <begin position="204"/>
        <end position="275"/>
    </location>
</feature>
<dbReference type="InterPro" id="IPR003769">
    <property type="entry name" value="ClpS_core"/>
</dbReference>
<comment type="pathway">
    <text evidence="2 10">Protein modification; protein ubiquitination.</text>
</comment>
<dbReference type="PANTHER" id="PTHR21497:SF24">
    <property type="entry name" value="E3 UBIQUITIN-PROTEIN LIGASE UBR1"/>
    <property type="match status" value="1"/>
</dbReference>
<keyword evidence="5 10" id="KW-0863">Zinc-finger</keyword>
<dbReference type="Pfam" id="PF02617">
    <property type="entry name" value="ClpS"/>
    <property type="match status" value="1"/>
</dbReference>
<dbReference type="KEGG" id="dpx:DAPPUDRAFT_314139"/>
<dbReference type="OrthoDB" id="26387at2759"/>
<dbReference type="InterPro" id="IPR044046">
    <property type="entry name" value="E3_ligase_UBR-like_C"/>
</dbReference>
<keyword evidence="7 10" id="KW-0862">Zinc</keyword>
<dbReference type="PhylomeDB" id="E9G4S3"/>
<sequence length="1956" mass="217951">MDPIEDLILHSFSDEDSTDDMELEHSNDELYVTNSDMGGIDMTKSSGSPSVELRFSPSDNDEHYTGICPNMPWDDKPKVVERWLQMYQVCFPGNSLMLSQNYQKCVKVNPTLDNTTLKTSPRRNVHHPVSEGILEDGGPTQLLPGGKKKLFCSQPGHNCMESLYDEAQVVREMILPLEQFLCAAPTGDPNKVWEELSKNDNPPALCGRVFRMGEPTYSCRDCGADPTCVLCADCFRNSEHKQHRYKLSTSVGGGYCDCGDTEAWRQAPRCSLHKCDATASALLLDPAARKKAALDRLDRIAAVNMGDRCRIVIEAVLKYAQELLGSNTNLNLPADLKIKEGDSGSMPVDRRDFGPCGPELYTSVYATAVYNDESHTFEQVIQALQRSLDVSSREAVDLATCIDREGRSIVRCSSFQACNQARSAIERHTSRLPPRALKVCVLLGPFLAHQGHALRLLNWLRKLMGICEGFRLLLADIIMKPITRDSEVSLLESVLLSDTQLWKAARSAWHRLFIAGLLMDPDAKRDFATIFTRHYGRLMSDFISDDHDHSHSVTSLSVQLFTVPTLAQYLMGHHGALAALLRCFLGEIDRRKNLDGLLSFDRSRNQQSFRRAMYVLYDIKYLLSAVPLPELDEGLQMQTQVADDTDSTSGRWSDPLRKGFLQGLSMLLSLLSSMEGMDSVVRQTGQHVEFEAEWEAAFNLHCKLAPVLTLIVQWCASDRKVLLKSTRAALKKFQELQPTEQQPKNAVTLLNFTQLCYDYDVSTQPVSVHLPLSRMISGLLLALPKHGLEWDCSEMTLEAKPTLLQLMEAPLRLQVLMAQVQAGMWRHNGYSLINQLYFYQNVRCRTEMYDRDIVLLQLSAALFDSPDSFLLACLHRFSLLSWAQADFDANQQLLAKQTTSSTKKSNAEEDGLRQTIFIAEEFLRLIIILSLERFTPGIGQVDEDECLSHEVLHLLCVESQGHAALNRALPEDAHHETGLERVADKVAVFRKPLQGTGRGVFSLKPEFYGDYNVYHYHYSREDQSRSEDNVRKIRRGRNEENCCPPPVPIPLAPALRNLVGLMNCQITMHLIHQVLLRTYDLRSRTFSEGQLQAALHLTGLALREEESRQQDKSRPPFDFSVQAQENFRLLTVLESLQTNGRVDVHRPLLMWTIRKFRSVHSAAQSRGSTEGAGGASMEAESAEGPGQESPAEAAARQRKAEMAAARRAAILAQMSAQQKSFIKEHAKLFQETGSSISESGGAPTASNLGSTLSGSAMDLSESPSSAQIFPVCLGPGFTVAPSTSETSYTCIVCQEEHRQTGEQPAMVLASFVQLSTVLRWKNDKAATEEPLPETWPMLIDAGRRIGTHISTCGHVMHFQCWQQHFDSLLGRERRRSYRPRQSASYDVERHEFLCPLCKSLSNAVLPILPNRSASSIRPTGSEAGQADMNIWLEGLQLLADNTREVKYAKTDNTNVYETCGPAEMETKLGSMKSKLFVNVLTARSRPKIAATLKEMASLFVQSVYTTAVAANPNADDIRVPMAIAQATAYTILSTESLLAYQNHSPSTGLAARQEEGLRALLRLVISMESIVTSQEVMKNYALHLLRMVLLPSSTISVLEIDAFGLLLGLFCTLPSLSEPSFDSDVRGVPQFNPILAWHIFRLCLFCHVTQIAATMAPASDDMDMDQPSCSSSTFATSESWQSYLQLLGRPDVTLTTEKWVTEQCLPFFRSSAILFHFITNIPYPKLDDAYDNYAEAVLWLRYLGVESLGQLVSESWARPLLSLWNMSLVPPTAITSDVAVVEAAAAKPRPPWTFPVISSGLIQLPSDYSELINAASLFTCPNSEGDEARTPAMCLVTGKMLCSQSYCCQTELDGQQVGACTAHAQLCGLGACLFLRVRECKLLLMAGKSKGCFLPPPYVDAYGETDQGLRRGDPLHICDASRRKLELLWRSHGLYNEAAKYMENSQALVVTEWHHL</sequence>
<dbReference type="PANTHER" id="PTHR21497">
    <property type="entry name" value="UBIQUITIN LIGASE E3 ALPHA-RELATED"/>
    <property type="match status" value="1"/>
</dbReference>
<dbReference type="GO" id="GO:0061630">
    <property type="term" value="F:ubiquitin protein ligase activity"/>
    <property type="evidence" value="ECO:0000318"/>
    <property type="project" value="GO_Central"/>
</dbReference>
<dbReference type="Pfam" id="PF18995">
    <property type="entry name" value="PRT6_C"/>
    <property type="match status" value="1"/>
</dbReference>
<dbReference type="SMART" id="SM00396">
    <property type="entry name" value="ZnF_UBR1"/>
    <property type="match status" value="1"/>
</dbReference>
<dbReference type="GO" id="GO:0000151">
    <property type="term" value="C:ubiquitin ligase complex"/>
    <property type="evidence" value="ECO:0000318"/>
    <property type="project" value="GO_Central"/>
</dbReference>
<gene>
    <name evidence="13" type="ORF">DAPPUDRAFT_314139</name>
</gene>
<evidence type="ECO:0000259" key="12">
    <source>
        <dbReference type="PROSITE" id="PS51157"/>
    </source>
</evidence>
<organism evidence="13 14">
    <name type="scientific">Daphnia pulex</name>
    <name type="common">Water flea</name>
    <dbReference type="NCBI Taxonomy" id="6669"/>
    <lineage>
        <taxon>Eukaryota</taxon>
        <taxon>Metazoa</taxon>
        <taxon>Ecdysozoa</taxon>
        <taxon>Arthropoda</taxon>
        <taxon>Crustacea</taxon>
        <taxon>Branchiopoda</taxon>
        <taxon>Diplostraca</taxon>
        <taxon>Cladocera</taxon>
        <taxon>Anomopoda</taxon>
        <taxon>Daphniidae</taxon>
        <taxon>Daphnia</taxon>
    </lineage>
</organism>
<comment type="function">
    <text evidence="10">Ubiquitin ligase protein which is a component of the N-end rule pathway. Recognizes and binds to proteins bearing specific N-terminal residues that are destabilizing according to the N-end rule, leading to their ubiquitination and subsequent degradation.</text>
</comment>